<dbReference type="AlphaFoldDB" id="A0A8J3QD98"/>
<accession>A0A8J3QD98</accession>
<feature type="transmembrane region" description="Helical" evidence="1">
    <location>
        <begin position="92"/>
        <end position="114"/>
    </location>
</feature>
<feature type="transmembrane region" description="Helical" evidence="1">
    <location>
        <begin position="120"/>
        <end position="139"/>
    </location>
</feature>
<feature type="transmembrane region" description="Helical" evidence="1">
    <location>
        <begin position="60"/>
        <end position="80"/>
    </location>
</feature>
<reference evidence="2" key="1">
    <citation type="submission" date="2021-01" db="EMBL/GenBank/DDBJ databases">
        <title>Whole genome shotgun sequence of Rhizocola hellebori NBRC 109834.</title>
        <authorList>
            <person name="Komaki H."/>
            <person name="Tamura T."/>
        </authorList>
    </citation>
    <scope>NUCLEOTIDE SEQUENCE</scope>
    <source>
        <strain evidence="2">NBRC 109834</strain>
    </source>
</reference>
<keyword evidence="1" id="KW-0812">Transmembrane</keyword>
<dbReference type="PANTHER" id="PTHR37488">
    <property type="entry name" value="DUF1275 DOMAIN-CONTAINING PROTEIN"/>
    <property type="match status" value="1"/>
</dbReference>
<keyword evidence="1" id="KW-0472">Membrane</keyword>
<protein>
    <submittedName>
        <fullName evidence="2">Membrane protein</fullName>
    </submittedName>
</protein>
<gene>
    <name evidence="2" type="ORF">Rhe02_59890</name>
</gene>
<proteinExistence type="predicted"/>
<feature type="transmembrane region" description="Helical" evidence="1">
    <location>
        <begin position="199"/>
        <end position="217"/>
    </location>
</feature>
<dbReference type="Pfam" id="PF06912">
    <property type="entry name" value="DUF1275"/>
    <property type="match status" value="1"/>
</dbReference>
<keyword evidence="1" id="KW-1133">Transmembrane helix</keyword>
<evidence type="ECO:0000313" key="2">
    <source>
        <dbReference type="EMBL" id="GIH07922.1"/>
    </source>
</evidence>
<name>A0A8J3QD98_9ACTN</name>
<dbReference type="Proteomes" id="UP000612899">
    <property type="component" value="Unassembled WGS sequence"/>
</dbReference>
<keyword evidence="3" id="KW-1185">Reference proteome</keyword>
<dbReference type="InterPro" id="IPR010699">
    <property type="entry name" value="DUF1275"/>
</dbReference>
<evidence type="ECO:0000256" key="1">
    <source>
        <dbReference type="SAM" id="Phobius"/>
    </source>
</evidence>
<sequence>MWSMTPSREHGPLPDFLVGLTVVSGLVDSFSYLTLGHVFVANMTGNVVFLGFALSGTGEVSVVDSLLALLAFVFGAAIAGRIAAKRPPHRGHLLAAGAAAQALLVLIAAVTTSALHSTSVRLTLIALLAIAMGGQNAVVRRLGVPDLTTTVITRTVAGLVADSAARPVLARRLASVTALLTGALLGGTLLRWAPIGAPLWLAATLLLACAAGVYRMTRGPAAEAWR</sequence>
<organism evidence="2 3">
    <name type="scientific">Rhizocola hellebori</name>
    <dbReference type="NCBI Taxonomy" id="1392758"/>
    <lineage>
        <taxon>Bacteria</taxon>
        <taxon>Bacillati</taxon>
        <taxon>Actinomycetota</taxon>
        <taxon>Actinomycetes</taxon>
        <taxon>Micromonosporales</taxon>
        <taxon>Micromonosporaceae</taxon>
        <taxon>Rhizocola</taxon>
    </lineage>
</organism>
<evidence type="ECO:0000313" key="3">
    <source>
        <dbReference type="Proteomes" id="UP000612899"/>
    </source>
</evidence>
<dbReference type="EMBL" id="BONY01000042">
    <property type="protein sequence ID" value="GIH07922.1"/>
    <property type="molecule type" value="Genomic_DNA"/>
</dbReference>
<dbReference type="PANTHER" id="PTHR37488:SF2">
    <property type="entry name" value="DUF1275 DOMAIN-CONTAINING PROTEIN"/>
    <property type="match status" value="1"/>
</dbReference>
<comment type="caution">
    <text evidence="2">The sequence shown here is derived from an EMBL/GenBank/DDBJ whole genome shotgun (WGS) entry which is preliminary data.</text>
</comment>